<name>A0A833V6H7_9POAL</name>
<keyword evidence="2" id="KW-1185">Reference proteome</keyword>
<accession>A0A833V6H7</accession>
<gene>
    <name evidence="1" type="ORF">FCM35_KLT08251</name>
</gene>
<dbReference type="EMBL" id="SWLB01000018">
    <property type="protein sequence ID" value="KAF3326621.1"/>
    <property type="molecule type" value="Genomic_DNA"/>
</dbReference>
<evidence type="ECO:0000313" key="1">
    <source>
        <dbReference type="EMBL" id="KAF3326621.1"/>
    </source>
</evidence>
<organism evidence="1 2">
    <name type="scientific">Carex littledalei</name>
    <dbReference type="NCBI Taxonomy" id="544730"/>
    <lineage>
        <taxon>Eukaryota</taxon>
        <taxon>Viridiplantae</taxon>
        <taxon>Streptophyta</taxon>
        <taxon>Embryophyta</taxon>
        <taxon>Tracheophyta</taxon>
        <taxon>Spermatophyta</taxon>
        <taxon>Magnoliopsida</taxon>
        <taxon>Liliopsida</taxon>
        <taxon>Poales</taxon>
        <taxon>Cyperaceae</taxon>
        <taxon>Cyperoideae</taxon>
        <taxon>Cariceae</taxon>
        <taxon>Carex</taxon>
        <taxon>Carex subgen. Euthyceras</taxon>
    </lineage>
</organism>
<comment type="caution">
    <text evidence="1">The sequence shown here is derived from an EMBL/GenBank/DDBJ whole genome shotgun (WGS) entry which is preliminary data.</text>
</comment>
<sequence length="160" mass="18837">MKKPNSKPKFLYLNKNFAISDSIKFTQPFMTKPVRLRFERMGEETEKEEKKRKASLATIPAFNSKSKVTQSQIDKFKELNQKLLQIKETNNQKINIKGNSNTRKRPCVELEPKANKDASVTTKCTEPKRPQIFEPAQLEEPEHVPQKYKRKLHWGYILFR</sequence>
<dbReference type="OrthoDB" id="639110at2759"/>
<proteinExistence type="predicted"/>
<dbReference type="AlphaFoldDB" id="A0A833V6H7"/>
<dbReference type="Proteomes" id="UP000623129">
    <property type="component" value="Unassembled WGS sequence"/>
</dbReference>
<evidence type="ECO:0000313" key="2">
    <source>
        <dbReference type="Proteomes" id="UP000623129"/>
    </source>
</evidence>
<reference evidence="1" key="1">
    <citation type="submission" date="2020-01" db="EMBL/GenBank/DDBJ databases">
        <title>Genome sequence of Kobresia littledalei, the first chromosome-level genome in the family Cyperaceae.</title>
        <authorList>
            <person name="Qu G."/>
        </authorList>
    </citation>
    <scope>NUCLEOTIDE SEQUENCE</scope>
    <source>
        <strain evidence="1">C.B.Clarke</strain>
        <tissue evidence="1">Leaf</tissue>
    </source>
</reference>
<protein>
    <submittedName>
        <fullName evidence="1">Protein FAM204A</fullName>
    </submittedName>
</protein>